<organism evidence="2 3">
    <name type="scientific">Streptomyces xiamenensis</name>
    <dbReference type="NCBI Taxonomy" id="408015"/>
    <lineage>
        <taxon>Bacteria</taxon>
        <taxon>Bacillati</taxon>
        <taxon>Actinomycetota</taxon>
        <taxon>Actinomycetes</taxon>
        <taxon>Kitasatosporales</taxon>
        <taxon>Streptomycetaceae</taxon>
        <taxon>Streptomyces</taxon>
    </lineage>
</organism>
<gene>
    <name evidence="2" type="ORF">SXIM_34990</name>
</gene>
<sequence>MTVTPQTPPIPPTSQADPEPGPRARVILLTGPSGSGKSRLAVRSGLPVLRLDDFYKEGTDPTVPPLPDGSGTDWDDPASWNADAALDAVRRLCAAGSATVPVYDISTSALTGSAPLDLGGAPLFIAEGIFAAEISERCRREGLAADTLCLRNRPLTTFRRRLTRDVRESRKSLVFLLRRGWKLMRAEGRIVARHVEQGAHPCGRDEARARIARLSGATV</sequence>
<dbReference type="STRING" id="408015.SXIM_34990"/>
<keyword evidence="2" id="KW-0808">Transferase</keyword>
<evidence type="ECO:0000313" key="3">
    <source>
        <dbReference type="Proteomes" id="UP000034034"/>
    </source>
</evidence>
<dbReference type="RefSeq" id="WP_078846959.1">
    <property type="nucleotide sequence ID" value="NZ_CP009922.3"/>
</dbReference>
<feature type="region of interest" description="Disordered" evidence="1">
    <location>
        <begin position="57"/>
        <end position="76"/>
    </location>
</feature>
<proteinExistence type="predicted"/>
<dbReference type="GO" id="GO:0016301">
    <property type="term" value="F:kinase activity"/>
    <property type="evidence" value="ECO:0007669"/>
    <property type="project" value="UniProtKB-KW"/>
</dbReference>
<name>A0A0F7FWA5_9ACTN</name>
<dbReference type="SUPFAM" id="SSF52540">
    <property type="entry name" value="P-loop containing nucleoside triphosphate hydrolases"/>
    <property type="match status" value="1"/>
</dbReference>
<dbReference type="AlphaFoldDB" id="A0A0F7FWA5"/>
<evidence type="ECO:0000256" key="1">
    <source>
        <dbReference type="SAM" id="MobiDB-lite"/>
    </source>
</evidence>
<dbReference type="KEGG" id="sxi:SXIM_34990"/>
<feature type="compositionally biased region" description="Pro residues" evidence="1">
    <location>
        <begin position="1"/>
        <end position="12"/>
    </location>
</feature>
<feature type="region of interest" description="Disordered" evidence="1">
    <location>
        <begin position="1"/>
        <end position="39"/>
    </location>
</feature>
<dbReference type="Proteomes" id="UP000034034">
    <property type="component" value="Chromosome"/>
</dbReference>
<dbReference type="InterPro" id="IPR027417">
    <property type="entry name" value="P-loop_NTPase"/>
</dbReference>
<dbReference type="PATRIC" id="fig|408015.6.peg.3546"/>
<evidence type="ECO:0000313" key="2">
    <source>
        <dbReference type="EMBL" id="AKG44883.1"/>
    </source>
</evidence>
<dbReference type="HOGENOM" id="CLU_080170_1_0_11"/>
<dbReference type="Gene3D" id="3.40.50.300">
    <property type="entry name" value="P-loop containing nucleotide triphosphate hydrolases"/>
    <property type="match status" value="1"/>
</dbReference>
<reference evidence="2" key="1">
    <citation type="submission" date="2019-08" db="EMBL/GenBank/DDBJ databases">
        <title>Complete genome sequence of a mangrove-derived Streptomyces xiamenensis.</title>
        <authorList>
            <person name="Xu J."/>
        </authorList>
    </citation>
    <scope>NUCLEOTIDE SEQUENCE</scope>
    <source>
        <strain evidence="2">318</strain>
    </source>
</reference>
<keyword evidence="2" id="KW-0418">Kinase</keyword>
<protein>
    <submittedName>
        <fullName evidence="2">Uridine kinase</fullName>
    </submittedName>
</protein>
<dbReference type="EMBL" id="CP009922">
    <property type="protein sequence ID" value="AKG44883.1"/>
    <property type="molecule type" value="Genomic_DNA"/>
</dbReference>
<keyword evidence="3" id="KW-1185">Reference proteome</keyword>
<accession>A0A0F7FWA5</accession>